<reference evidence="5 6" key="1">
    <citation type="submission" date="2014-01" db="EMBL/GenBank/DDBJ databases">
        <title>Roseivivax halodurans JCM 10272 Genome Sequencing.</title>
        <authorList>
            <person name="Lai Q."/>
            <person name="Li G."/>
            <person name="Shao Z."/>
        </authorList>
    </citation>
    <scope>NUCLEOTIDE SEQUENCE [LARGE SCALE GENOMIC DNA]</scope>
    <source>
        <strain evidence="5 6">JCM 10272</strain>
    </source>
</reference>
<dbReference type="PANTHER" id="PTHR33619:SF3">
    <property type="entry name" value="POLYSACCHARIDE EXPORT PROTEIN GFCE-RELATED"/>
    <property type="match status" value="1"/>
</dbReference>
<feature type="domain" description="Soluble ligand binding" evidence="4">
    <location>
        <begin position="122"/>
        <end position="169"/>
    </location>
</feature>
<keyword evidence="1 2" id="KW-0732">Signal</keyword>
<proteinExistence type="predicted"/>
<dbReference type="Proteomes" id="UP000022447">
    <property type="component" value="Unassembled WGS sequence"/>
</dbReference>
<name>X7EB91_9RHOB</name>
<dbReference type="Pfam" id="PF02563">
    <property type="entry name" value="Poly_export"/>
    <property type="match status" value="1"/>
</dbReference>
<dbReference type="AlphaFoldDB" id="X7EB91"/>
<gene>
    <name evidence="5" type="ORF">OCH239_12680</name>
</gene>
<keyword evidence="5" id="KW-0762">Sugar transport</keyword>
<dbReference type="InterPro" id="IPR019554">
    <property type="entry name" value="Soluble_ligand-bd"/>
</dbReference>
<dbReference type="Gene3D" id="3.10.560.10">
    <property type="entry name" value="Outer membrane lipoprotein wza domain like"/>
    <property type="match status" value="1"/>
</dbReference>
<keyword evidence="5" id="KW-0813">Transport</keyword>
<evidence type="ECO:0000313" key="6">
    <source>
        <dbReference type="Proteomes" id="UP000022447"/>
    </source>
</evidence>
<organism evidence="5 6">
    <name type="scientific">Roseivivax halodurans JCM 10272</name>
    <dbReference type="NCBI Taxonomy" id="1449350"/>
    <lineage>
        <taxon>Bacteria</taxon>
        <taxon>Pseudomonadati</taxon>
        <taxon>Pseudomonadota</taxon>
        <taxon>Alphaproteobacteria</taxon>
        <taxon>Rhodobacterales</taxon>
        <taxon>Roseobacteraceae</taxon>
        <taxon>Roseivivax</taxon>
    </lineage>
</organism>
<comment type="caution">
    <text evidence="5">The sequence shown here is derived from an EMBL/GenBank/DDBJ whole genome shotgun (WGS) entry which is preliminary data.</text>
</comment>
<dbReference type="PANTHER" id="PTHR33619">
    <property type="entry name" value="POLYSACCHARIDE EXPORT PROTEIN GFCE-RELATED"/>
    <property type="match status" value="1"/>
</dbReference>
<evidence type="ECO:0000256" key="1">
    <source>
        <dbReference type="ARBA" id="ARBA00022729"/>
    </source>
</evidence>
<feature type="chain" id="PRO_5004977723" evidence="2">
    <location>
        <begin position="24"/>
        <end position="206"/>
    </location>
</feature>
<dbReference type="GO" id="GO:0015159">
    <property type="term" value="F:polysaccharide transmembrane transporter activity"/>
    <property type="evidence" value="ECO:0007669"/>
    <property type="project" value="InterPro"/>
</dbReference>
<keyword evidence="6" id="KW-1185">Reference proteome</keyword>
<evidence type="ECO:0000259" key="4">
    <source>
        <dbReference type="Pfam" id="PF10531"/>
    </source>
</evidence>
<dbReference type="Gene3D" id="3.30.1950.10">
    <property type="entry name" value="wza like domain"/>
    <property type="match status" value="1"/>
</dbReference>
<dbReference type="RefSeq" id="WP_037265587.1">
    <property type="nucleotide sequence ID" value="NZ_JALZ01000032.1"/>
</dbReference>
<accession>X7EB91</accession>
<evidence type="ECO:0000256" key="2">
    <source>
        <dbReference type="SAM" id="SignalP"/>
    </source>
</evidence>
<feature type="domain" description="Polysaccharide export protein N-terminal" evidence="3">
    <location>
        <begin position="22"/>
        <end position="96"/>
    </location>
</feature>
<dbReference type="STRING" id="1449350.OCH239_12680"/>
<protein>
    <submittedName>
        <fullName evidence="5">Sugar transporter</fullName>
    </submittedName>
</protein>
<feature type="signal peptide" evidence="2">
    <location>
        <begin position="1"/>
        <end position="23"/>
    </location>
</feature>
<dbReference type="eggNOG" id="COG1596">
    <property type="taxonomic scope" value="Bacteria"/>
</dbReference>
<dbReference type="EMBL" id="JALZ01000032">
    <property type="protein sequence ID" value="ETX13227.1"/>
    <property type="molecule type" value="Genomic_DNA"/>
</dbReference>
<dbReference type="InterPro" id="IPR049712">
    <property type="entry name" value="Poly_export"/>
</dbReference>
<dbReference type="InterPro" id="IPR003715">
    <property type="entry name" value="Poly_export_N"/>
</dbReference>
<dbReference type="OrthoDB" id="197007at2"/>
<sequence>MLSHIRQLLVVLAALLGATAAHAQGYQVQPGDVLRVEVLQDDSLNRNVLVAPDGSINFPLAGSLRAGGRTIGAIQTDLVTRLEPNFSTRPTVFVSLEQLAERDPPQPTLPQEDPVVAIFAMGEVANAGRIELVPGTRLLQALAQLGGFTDFAAKKRLQLRRYDPSLGRERIYPLNYDAIMSGRSPNGTVLMQEGDVILVPTRTLFE</sequence>
<dbReference type="Pfam" id="PF10531">
    <property type="entry name" value="SLBB"/>
    <property type="match status" value="1"/>
</dbReference>
<evidence type="ECO:0000313" key="5">
    <source>
        <dbReference type="EMBL" id="ETX13227.1"/>
    </source>
</evidence>
<evidence type="ECO:0000259" key="3">
    <source>
        <dbReference type="Pfam" id="PF02563"/>
    </source>
</evidence>